<dbReference type="Pfam" id="PF18135">
    <property type="entry name" value="Type_ISP_C"/>
    <property type="match status" value="1"/>
</dbReference>
<name>A0A9D1RQ43_9CORY</name>
<reference evidence="2" key="1">
    <citation type="journal article" date="2021" name="PeerJ">
        <title>Extensive microbial diversity within the chicken gut microbiome revealed by metagenomics and culture.</title>
        <authorList>
            <person name="Gilroy R."/>
            <person name="Ravi A."/>
            <person name="Getino M."/>
            <person name="Pursley I."/>
            <person name="Horton D.L."/>
            <person name="Alikhan N.F."/>
            <person name="Baker D."/>
            <person name="Gharbi K."/>
            <person name="Hall N."/>
            <person name="Watson M."/>
            <person name="Adriaenssens E.M."/>
            <person name="Foster-Nyarko E."/>
            <person name="Jarju S."/>
            <person name="Secka A."/>
            <person name="Antonio M."/>
            <person name="Oren A."/>
            <person name="Chaudhuri R.R."/>
            <person name="La Ragione R."/>
            <person name="Hildebrand F."/>
            <person name="Pallen M.J."/>
        </authorList>
    </citation>
    <scope>NUCLEOTIDE SEQUENCE</scope>
    <source>
        <strain evidence="2">CHK32-1732</strain>
    </source>
</reference>
<evidence type="ECO:0000313" key="3">
    <source>
        <dbReference type="Proteomes" id="UP000824190"/>
    </source>
</evidence>
<evidence type="ECO:0000313" key="2">
    <source>
        <dbReference type="EMBL" id="HIW91689.1"/>
    </source>
</evidence>
<dbReference type="EMBL" id="DXGC01000073">
    <property type="protein sequence ID" value="HIW91689.1"/>
    <property type="molecule type" value="Genomic_DNA"/>
</dbReference>
<dbReference type="Proteomes" id="UP000824190">
    <property type="component" value="Unassembled WGS sequence"/>
</dbReference>
<gene>
    <name evidence="2" type="ORF">H9870_08520</name>
</gene>
<dbReference type="InterPro" id="IPR041635">
    <property type="entry name" value="Type_ISP_LLaBIII_C"/>
</dbReference>
<dbReference type="AlphaFoldDB" id="A0A9D1RQ43"/>
<organism evidence="2 3">
    <name type="scientific">Candidatus Corynebacterium avicola</name>
    <dbReference type="NCBI Taxonomy" id="2838527"/>
    <lineage>
        <taxon>Bacteria</taxon>
        <taxon>Bacillati</taxon>
        <taxon>Actinomycetota</taxon>
        <taxon>Actinomycetes</taxon>
        <taxon>Mycobacteriales</taxon>
        <taxon>Corynebacteriaceae</taxon>
        <taxon>Corynebacterium</taxon>
    </lineage>
</organism>
<reference evidence="2" key="2">
    <citation type="submission" date="2021-04" db="EMBL/GenBank/DDBJ databases">
        <authorList>
            <person name="Gilroy R."/>
        </authorList>
    </citation>
    <scope>NUCLEOTIDE SEQUENCE</scope>
    <source>
        <strain evidence="2">CHK32-1732</strain>
    </source>
</reference>
<evidence type="ECO:0000259" key="1">
    <source>
        <dbReference type="Pfam" id="PF18135"/>
    </source>
</evidence>
<feature type="domain" description="Type ISP restriction-modification enzyme LLaBIII C-terminal specificity" evidence="1">
    <location>
        <begin position="1"/>
        <end position="114"/>
    </location>
</feature>
<sequence length="140" mass="15933">MDLHINFETAEPYPLTIDVKKTANPNDPKTWQITKMKWKNTKAFTDYTTIIIYNPKVTISGIPEEAVEYLLGSRSALGWIIDRWQLKTDKSSDITNDPIDWRAEQDNSRYLINLIGRVTTMAVETQQIIAGLTETPTSAS</sequence>
<proteinExistence type="predicted"/>
<accession>A0A9D1RQ43</accession>
<protein>
    <recommendedName>
        <fullName evidence="1">Type ISP restriction-modification enzyme LLaBIII C-terminal specificity domain-containing protein</fullName>
    </recommendedName>
</protein>
<comment type="caution">
    <text evidence="2">The sequence shown here is derived from an EMBL/GenBank/DDBJ whole genome shotgun (WGS) entry which is preliminary data.</text>
</comment>